<feature type="binding site" evidence="9">
    <location>
        <position position="275"/>
    </location>
    <ligand>
        <name>D-dopa</name>
        <dbReference type="ChEBI" id="CHEBI:149689"/>
    </ligand>
</feature>
<dbReference type="GO" id="GO:0071949">
    <property type="term" value="F:FAD binding"/>
    <property type="evidence" value="ECO:0007669"/>
    <property type="project" value="InterPro"/>
</dbReference>
<feature type="binding site" evidence="9">
    <location>
        <position position="253"/>
    </location>
    <ligand>
        <name>D-dopa</name>
        <dbReference type="ChEBI" id="CHEBI:149689"/>
    </ligand>
</feature>
<sequence>MRVTVVGAGVIGLSCAVRLLEAGHEVSVIGRERTTGTTSAVAGGFWFPYLAEPRERVMTWAAETFLELARLAQEEPEAGVRMVHGTQHNPEADLWWAAPLTDLAVSDGRAEFTVPIAEMPVYLPWLERQVTEAGGTISTGTVDDLESLDADVVVNATGLGARELVGDTSLYPVQGQIVVLAPGATEEWLEAEGDAPSYVFPRGGDTVVGGTSVPHVWDETPDPRTAERILADATAAMPEIADAEVRAHKVGLRPARPSVRLEREGRIVHCYGHGGAGVTLSWGCATEVAALVSGQPTRR</sequence>
<dbReference type="Gene3D" id="3.30.9.10">
    <property type="entry name" value="D-Amino Acid Oxidase, subunit A, domain 2"/>
    <property type="match status" value="1"/>
</dbReference>
<keyword evidence="4 9" id="KW-0274">FAD</keyword>
<feature type="domain" description="FAD dependent oxidoreductase" evidence="10">
    <location>
        <begin position="2"/>
        <end position="291"/>
    </location>
</feature>
<evidence type="ECO:0000256" key="1">
    <source>
        <dbReference type="ARBA" id="ARBA00001974"/>
    </source>
</evidence>
<comment type="catalytic activity">
    <reaction evidence="8">
        <text>a D-alpha-amino acid + O2 + H2O = a 2-oxocarboxylate + H2O2 + NH4(+)</text>
        <dbReference type="Rhea" id="RHEA:21816"/>
        <dbReference type="ChEBI" id="CHEBI:15377"/>
        <dbReference type="ChEBI" id="CHEBI:15379"/>
        <dbReference type="ChEBI" id="CHEBI:16240"/>
        <dbReference type="ChEBI" id="CHEBI:28938"/>
        <dbReference type="ChEBI" id="CHEBI:35179"/>
        <dbReference type="ChEBI" id="CHEBI:59871"/>
        <dbReference type="EC" id="1.4.3.3"/>
    </reaction>
    <physiologicalReaction direction="left-to-right" evidence="8">
        <dbReference type="Rhea" id="RHEA:21817"/>
    </physiologicalReaction>
</comment>
<dbReference type="InterPro" id="IPR023209">
    <property type="entry name" value="DAO"/>
</dbReference>
<keyword evidence="5" id="KW-0560">Oxidoreductase</keyword>
<feature type="binding site" evidence="9">
    <location>
        <begin position="38"/>
        <end position="39"/>
    </location>
    <ligand>
        <name>FAD</name>
        <dbReference type="ChEBI" id="CHEBI:57692"/>
    </ligand>
</feature>
<dbReference type="EMBL" id="JAALAA010000003">
    <property type="protein sequence ID" value="NGN92069.1"/>
    <property type="molecule type" value="Genomic_DNA"/>
</dbReference>
<dbReference type="GO" id="GO:0019478">
    <property type="term" value="P:D-amino acid catabolic process"/>
    <property type="evidence" value="ECO:0007669"/>
    <property type="project" value="TreeGrafter"/>
</dbReference>
<feature type="binding site" evidence="9">
    <location>
        <begin position="274"/>
        <end position="279"/>
    </location>
    <ligand>
        <name>FAD</name>
        <dbReference type="ChEBI" id="CHEBI:57692"/>
    </ligand>
</feature>
<proteinExistence type="inferred from homology"/>
<evidence type="ECO:0000313" key="12">
    <source>
        <dbReference type="Proteomes" id="UP000483261"/>
    </source>
</evidence>
<comment type="caution">
    <text evidence="11">The sequence shown here is derived from an EMBL/GenBank/DDBJ whole genome shotgun (WGS) entry which is preliminary data.</text>
</comment>
<dbReference type="RefSeq" id="WP_165109830.1">
    <property type="nucleotide sequence ID" value="NZ_JAALAA010000003.1"/>
</dbReference>
<accession>A0A6M1R2Y6</accession>
<keyword evidence="12" id="KW-1185">Reference proteome</keyword>
<feature type="binding site" evidence="9">
    <location>
        <position position="157"/>
    </location>
    <ligand>
        <name>FAD</name>
        <dbReference type="ChEBI" id="CHEBI:57692"/>
    </ligand>
</feature>
<evidence type="ECO:0000256" key="3">
    <source>
        <dbReference type="ARBA" id="ARBA00022630"/>
    </source>
</evidence>
<dbReference type="Gene3D" id="3.40.50.720">
    <property type="entry name" value="NAD(P)-binding Rossmann-like Domain"/>
    <property type="match status" value="1"/>
</dbReference>
<feature type="binding site" evidence="9">
    <location>
        <position position="142"/>
    </location>
    <ligand>
        <name>FAD</name>
        <dbReference type="ChEBI" id="CHEBI:57692"/>
    </ligand>
</feature>
<evidence type="ECO:0000256" key="4">
    <source>
        <dbReference type="ARBA" id="ARBA00022827"/>
    </source>
</evidence>
<evidence type="ECO:0000256" key="2">
    <source>
        <dbReference type="ARBA" id="ARBA00006730"/>
    </source>
</evidence>
<name>A0A6M1R2Y6_9ACTN</name>
<dbReference type="SUPFAM" id="SSF54373">
    <property type="entry name" value="FAD-linked reductases, C-terminal domain"/>
    <property type="match status" value="1"/>
</dbReference>
<dbReference type="GO" id="GO:0003884">
    <property type="term" value="F:D-amino-acid oxidase activity"/>
    <property type="evidence" value="ECO:0007669"/>
    <property type="project" value="UniProtKB-EC"/>
</dbReference>
<dbReference type="GO" id="GO:0005737">
    <property type="term" value="C:cytoplasm"/>
    <property type="evidence" value="ECO:0007669"/>
    <property type="project" value="TreeGrafter"/>
</dbReference>
<feature type="binding site" evidence="9">
    <location>
        <position position="198"/>
    </location>
    <ligand>
        <name>D-dopa</name>
        <dbReference type="ChEBI" id="CHEBI:149689"/>
    </ligand>
</feature>
<evidence type="ECO:0000256" key="9">
    <source>
        <dbReference type="PIRSR" id="PIRSR000189-1"/>
    </source>
</evidence>
<keyword evidence="3" id="KW-0285">Flavoprotein</keyword>
<dbReference type="PANTHER" id="PTHR11530:SF11">
    <property type="entry name" value="D-ASPARTATE OXIDASE"/>
    <property type="match status" value="1"/>
</dbReference>
<evidence type="ECO:0000256" key="5">
    <source>
        <dbReference type="ARBA" id="ARBA00023002"/>
    </source>
</evidence>
<reference evidence="11 12" key="1">
    <citation type="submission" date="2020-02" db="EMBL/GenBank/DDBJ databases">
        <title>Whole-genome analyses of novel actinobacteria.</title>
        <authorList>
            <person name="Sahin N."/>
        </authorList>
    </citation>
    <scope>NUCLEOTIDE SEQUENCE [LARGE SCALE GENOMIC DNA]</scope>
    <source>
        <strain evidence="11 12">KC13</strain>
    </source>
</reference>
<dbReference type="PANTHER" id="PTHR11530">
    <property type="entry name" value="D-AMINO ACID OXIDASE"/>
    <property type="match status" value="1"/>
</dbReference>
<gene>
    <name evidence="11" type="ORF">G5C66_04875</name>
</gene>
<organism evidence="11 12">
    <name type="scientific">Nocardioides turkmenicus</name>
    <dbReference type="NCBI Taxonomy" id="2711220"/>
    <lineage>
        <taxon>Bacteria</taxon>
        <taxon>Bacillati</taxon>
        <taxon>Actinomycetota</taxon>
        <taxon>Actinomycetes</taxon>
        <taxon>Propionibacteriales</taxon>
        <taxon>Nocardioidaceae</taxon>
        <taxon>Nocardioides</taxon>
    </lineage>
</organism>
<dbReference type="AlphaFoldDB" id="A0A6M1R2Y6"/>
<evidence type="ECO:0000256" key="7">
    <source>
        <dbReference type="ARBA" id="ARBA00039751"/>
    </source>
</evidence>
<evidence type="ECO:0000313" key="11">
    <source>
        <dbReference type="EMBL" id="NGN92069.1"/>
    </source>
</evidence>
<evidence type="ECO:0000259" key="10">
    <source>
        <dbReference type="Pfam" id="PF01266"/>
    </source>
</evidence>
<comment type="cofactor">
    <cofactor evidence="1 9">
        <name>FAD</name>
        <dbReference type="ChEBI" id="CHEBI:57692"/>
    </cofactor>
</comment>
<protein>
    <recommendedName>
        <fullName evidence="7">D-amino-acid oxidase</fullName>
        <ecNumber evidence="6">1.4.3.3</ecNumber>
    </recommendedName>
</protein>
<comment type="similarity">
    <text evidence="2">Belongs to the DAMOX/DASOX family.</text>
</comment>
<evidence type="ECO:0000256" key="8">
    <source>
        <dbReference type="ARBA" id="ARBA00049547"/>
    </source>
</evidence>
<dbReference type="Pfam" id="PF01266">
    <property type="entry name" value="DAO"/>
    <property type="match status" value="1"/>
</dbReference>
<dbReference type="Proteomes" id="UP000483261">
    <property type="component" value="Unassembled WGS sequence"/>
</dbReference>
<evidence type="ECO:0000256" key="6">
    <source>
        <dbReference type="ARBA" id="ARBA00039101"/>
    </source>
</evidence>
<dbReference type="EC" id="1.4.3.3" evidence="6"/>
<dbReference type="SUPFAM" id="SSF51971">
    <property type="entry name" value="Nucleotide-binding domain"/>
    <property type="match status" value="1"/>
</dbReference>
<dbReference type="InterPro" id="IPR006076">
    <property type="entry name" value="FAD-dep_OxRdtase"/>
</dbReference>
<dbReference type="PROSITE" id="PS51257">
    <property type="entry name" value="PROKAR_LIPOPROTEIN"/>
    <property type="match status" value="1"/>
</dbReference>
<dbReference type="PIRSF" id="PIRSF000189">
    <property type="entry name" value="D-aa_oxidase"/>
    <property type="match status" value="1"/>
</dbReference>